<evidence type="ECO:0000313" key="4">
    <source>
        <dbReference type="Proteomes" id="UP000008810"/>
    </source>
</evidence>
<reference evidence="2 3" key="1">
    <citation type="journal article" date="2010" name="Nature">
        <title>Genome sequencing and analysis of the model grass Brachypodium distachyon.</title>
        <authorList>
            <consortium name="International Brachypodium Initiative"/>
        </authorList>
    </citation>
    <scope>NUCLEOTIDE SEQUENCE [LARGE SCALE GENOMIC DNA]</scope>
    <source>
        <strain evidence="2 3">Bd21</strain>
    </source>
</reference>
<accession>A0A0Q3HFN1</accession>
<sequence>MATEAISSWSPWSDGLPPELTGLALRRLPSLADRVRFGAVCRHWRLAAQQQQQAPTLPPALPWISIFPRQVFQSFPDGEVHNLGRSSQPIIQRAACCGLSENWLLFVNPAGSCVGANNFFLKNPLSGATIPLPKNYRFGYGFYFGPLSIRKFIVCSDDDGLTVAMARGHYHGSLTACCRPGMSVWSIAANPGYEDIAFHHGNIYGVTRKGDLYAHNISEDSGTRETVVSYSKQVIMSSDTPAKKLFLVVSRGNLLLVKCYDRIVASAFEVFKADLEMSRWSEVSGLGDQVLFVSQMCSKAVSASSHGNYLCGNRIYFMDDETWSASNRHHHPKASVCGMYDLRNNICHRILTLQCSYFTPTWFFPHK</sequence>
<dbReference type="Proteomes" id="UP000008810">
    <property type="component" value="Chromosome 4"/>
</dbReference>
<evidence type="ECO:0000313" key="3">
    <source>
        <dbReference type="EnsemblPlants" id="KQJ92282"/>
    </source>
</evidence>
<dbReference type="FunCoup" id="A0A0Q3HFN1">
    <property type="interactions" value="249"/>
</dbReference>
<dbReference type="PANTHER" id="PTHR33110:SF79">
    <property type="entry name" value="OS12G0155900 PROTEIN"/>
    <property type="match status" value="1"/>
</dbReference>
<dbReference type="InterPro" id="IPR005174">
    <property type="entry name" value="KIB1-4_b-propeller"/>
</dbReference>
<reference evidence="3" key="3">
    <citation type="submission" date="2018-08" db="UniProtKB">
        <authorList>
            <consortium name="EnsemblPlants"/>
        </authorList>
    </citation>
    <scope>IDENTIFICATION</scope>
    <source>
        <strain evidence="3">cv. Bd21</strain>
    </source>
</reference>
<dbReference type="Pfam" id="PF03478">
    <property type="entry name" value="Beta-prop_KIB1-4"/>
    <property type="match status" value="1"/>
</dbReference>
<dbReference type="InParanoid" id="A0A0Q3HFN1"/>
<dbReference type="Gramene" id="KQJ92282">
    <property type="protein sequence ID" value="KQJ92282"/>
    <property type="gene ID" value="BRADI_4g42646v3"/>
</dbReference>
<dbReference type="STRING" id="15368.A0A0Q3HFN1"/>
<dbReference type="AlphaFoldDB" id="A0A0Q3HFN1"/>
<organism evidence="2">
    <name type="scientific">Brachypodium distachyon</name>
    <name type="common">Purple false brome</name>
    <name type="synonym">Trachynia distachya</name>
    <dbReference type="NCBI Taxonomy" id="15368"/>
    <lineage>
        <taxon>Eukaryota</taxon>
        <taxon>Viridiplantae</taxon>
        <taxon>Streptophyta</taxon>
        <taxon>Embryophyta</taxon>
        <taxon>Tracheophyta</taxon>
        <taxon>Spermatophyta</taxon>
        <taxon>Magnoliopsida</taxon>
        <taxon>Liliopsida</taxon>
        <taxon>Poales</taxon>
        <taxon>Poaceae</taxon>
        <taxon>BOP clade</taxon>
        <taxon>Pooideae</taxon>
        <taxon>Stipodae</taxon>
        <taxon>Brachypodieae</taxon>
        <taxon>Brachypodium</taxon>
    </lineage>
</organism>
<dbReference type="EMBL" id="CM000883">
    <property type="protein sequence ID" value="KQJ92282.1"/>
    <property type="molecule type" value="Genomic_DNA"/>
</dbReference>
<dbReference type="OrthoDB" id="683606at2759"/>
<dbReference type="SUPFAM" id="SSF81383">
    <property type="entry name" value="F-box domain"/>
    <property type="match status" value="1"/>
</dbReference>
<feature type="domain" description="KIB1-4 beta-propeller" evidence="1">
    <location>
        <begin position="73"/>
        <end position="332"/>
    </location>
</feature>
<dbReference type="InterPro" id="IPR036047">
    <property type="entry name" value="F-box-like_dom_sf"/>
</dbReference>
<dbReference type="Gene3D" id="1.20.1280.50">
    <property type="match status" value="1"/>
</dbReference>
<name>A0A0Q3HFN1_BRADI</name>
<proteinExistence type="predicted"/>
<keyword evidence="4" id="KW-1185">Reference proteome</keyword>
<dbReference type="PANTHER" id="PTHR33110">
    <property type="entry name" value="F-BOX/KELCH-REPEAT PROTEIN-RELATED"/>
    <property type="match status" value="1"/>
</dbReference>
<protein>
    <recommendedName>
        <fullName evidence="1">KIB1-4 beta-propeller domain-containing protein</fullName>
    </recommendedName>
</protein>
<reference evidence="2" key="2">
    <citation type="submission" date="2017-06" db="EMBL/GenBank/DDBJ databases">
        <title>WGS assembly of Brachypodium distachyon.</title>
        <authorList>
            <consortium name="The International Brachypodium Initiative"/>
            <person name="Lucas S."/>
            <person name="Harmon-Smith M."/>
            <person name="Lail K."/>
            <person name="Tice H."/>
            <person name="Grimwood J."/>
            <person name="Bruce D."/>
            <person name="Barry K."/>
            <person name="Shu S."/>
            <person name="Lindquist E."/>
            <person name="Wang M."/>
            <person name="Pitluck S."/>
            <person name="Vogel J.P."/>
            <person name="Garvin D.F."/>
            <person name="Mockler T.C."/>
            <person name="Schmutz J."/>
            <person name="Rokhsar D."/>
            <person name="Bevan M.W."/>
        </authorList>
    </citation>
    <scope>NUCLEOTIDE SEQUENCE</scope>
    <source>
        <strain evidence="2">Bd21</strain>
    </source>
</reference>
<evidence type="ECO:0000259" key="1">
    <source>
        <dbReference type="Pfam" id="PF03478"/>
    </source>
</evidence>
<evidence type="ECO:0000313" key="2">
    <source>
        <dbReference type="EMBL" id="KQJ92282.1"/>
    </source>
</evidence>
<gene>
    <name evidence="2" type="ORF">BRADI_4g42646v3</name>
</gene>
<dbReference type="EnsemblPlants" id="KQJ92282">
    <property type="protein sequence ID" value="KQJ92282"/>
    <property type="gene ID" value="BRADI_4g42646v3"/>
</dbReference>